<feature type="transmembrane region" description="Helical" evidence="2">
    <location>
        <begin position="167"/>
        <end position="188"/>
    </location>
</feature>
<accession>A0A3E1R995</accession>
<sequence>MPLKPSLELLPPGRSAHAAQRLAMLLMGASGFASLAYQIVWTQQCAVWLGHETAAVLAVVAAFFGGLALGAWALGPRVARSAQPARWYVACELTIAAWSVALALLMAPLGGWLVTLAGTQPDPAWQWATAFMGTFVLLLPATVAMGATLPAMERVVGYLRADGHSIAMLYASNTVGAVLGVLAAAFWLVPELGLVRTTLLCAALNAVCAAGAWGLRFDGSNRGEPLVPTGHGGRLVMLLALTGLLGIGYEVLVVRVLSQVAENTVYTFAMLLAVYLAGTAIGAAVYQRWLAGTQAPDRLRNQLLCALAASSLLATCALWGVQELQARVREALQGGMAAAIAAEAAMALAAFALPTLVMGALFSHLTTQARSAGVPFGRALAFNTLGAAAAPLLFGVLLAPAIGPKFALLMVAAGYLVLALPDFWKSPLVWGPAVATMALMVWAPSLAFVDVPEGGHVVSYRDGAMAAVSVVEDAQGAMRLRIDNRQQEGSSNSLLADARQALLPLLLHPAPRRALFLGLGTGVTSASATAEPGLEVDVVELLPEVIAASDSFTRALTGGVPHPRLHVMVADARRFVRASQAHYDVVVSDNFHPARSGSGALYTVEHFQAVRERLAEGGLFCQWLPLHQLDLQTLRAIVQSFVTVYPGGWAMLATNSLDTPTIGLVGRADARRFDASQVHARVASARWPQPPAAFGLSDEFAVLGSFIAGPESLARFADGSRANTDDRPVVAYGAPRITYAPDSLPRDRLVELLQELVITPAGLLGTDADAVMQKRMAAYWAARTRYIDIGRGIRPSGDVRRMLMQVQDPLLSVLRISPDFRPAYDPLLQMATALGQSDAPAASVLLKELQRLQPSRPEAAQALSELN</sequence>
<evidence type="ECO:0000313" key="3">
    <source>
        <dbReference type="EMBL" id="RFO95823.1"/>
    </source>
</evidence>
<dbReference type="EMBL" id="QFZK01000012">
    <property type="protein sequence ID" value="RFO95823.1"/>
    <property type="molecule type" value="Genomic_DNA"/>
</dbReference>
<feature type="transmembrane region" description="Helical" evidence="2">
    <location>
        <begin position="127"/>
        <end position="147"/>
    </location>
</feature>
<dbReference type="NCBIfam" id="NF037959">
    <property type="entry name" value="MFS_SpdSyn"/>
    <property type="match status" value="1"/>
</dbReference>
<dbReference type="GO" id="GO:0006596">
    <property type="term" value="P:polyamine biosynthetic process"/>
    <property type="evidence" value="ECO:0007669"/>
    <property type="project" value="UniProtKB-KW"/>
</dbReference>
<dbReference type="AlphaFoldDB" id="A0A3E1R995"/>
<feature type="transmembrane region" description="Helical" evidence="2">
    <location>
        <begin position="266"/>
        <end position="291"/>
    </location>
</feature>
<feature type="transmembrane region" description="Helical" evidence="2">
    <location>
        <begin position="21"/>
        <end position="41"/>
    </location>
</feature>
<dbReference type="Gene3D" id="3.40.50.150">
    <property type="entry name" value="Vaccinia Virus protein VP39"/>
    <property type="match status" value="1"/>
</dbReference>
<dbReference type="Proteomes" id="UP000260665">
    <property type="component" value="Unassembled WGS sequence"/>
</dbReference>
<gene>
    <name evidence="3" type="ORF">DIC66_16695</name>
</gene>
<feature type="transmembrane region" description="Helical" evidence="2">
    <location>
        <begin position="235"/>
        <end position="254"/>
    </location>
</feature>
<keyword evidence="2" id="KW-0472">Membrane</keyword>
<evidence type="ECO:0000313" key="4">
    <source>
        <dbReference type="Proteomes" id="UP000260665"/>
    </source>
</evidence>
<feature type="transmembrane region" description="Helical" evidence="2">
    <location>
        <begin position="87"/>
        <end position="107"/>
    </location>
</feature>
<keyword evidence="2" id="KW-0812">Transmembrane</keyword>
<feature type="transmembrane region" description="Helical" evidence="2">
    <location>
        <begin position="379"/>
        <end position="400"/>
    </location>
</feature>
<dbReference type="Pfam" id="PF01564">
    <property type="entry name" value="Spermine_synth"/>
    <property type="match status" value="1"/>
</dbReference>
<keyword evidence="2" id="KW-1133">Transmembrane helix</keyword>
<comment type="caution">
    <text evidence="3">The sequence shown here is derived from an EMBL/GenBank/DDBJ whole genome shotgun (WGS) entry which is preliminary data.</text>
</comment>
<keyword evidence="1" id="KW-0620">Polyamine biosynthesis</keyword>
<feature type="transmembrane region" description="Helical" evidence="2">
    <location>
        <begin position="53"/>
        <end position="75"/>
    </location>
</feature>
<dbReference type="SUPFAM" id="SSF53335">
    <property type="entry name" value="S-adenosyl-L-methionine-dependent methyltransferases"/>
    <property type="match status" value="1"/>
</dbReference>
<keyword evidence="4" id="KW-1185">Reference proteome</keyword>
<name>A0A3E1R995_9BURK</name>
<dbReference type="PANTHER" id="PTHR43317:SF1">
    <property type="entry name" value="THERMOSPERMINE SYNTHASE ACAULIS5"/>
    <property type="match status" value="1"/>
</dbReference>
<proteinExistence type="predicted"/>
<dbReference type="OrthoDB" id="5516475at2"/>
<dbReference type="CDD" id="cd02440">
    <property type="entry name" value="AdoMet_MTases"/>
    <property type="match status" value="1"/>
</dbReference>
<protein>
    <submittedName>
        <fullName evidence="3">Spermidine synthase</fullName>
    </submittedName>
</protein>
<reference evidence="3 4" key="1">
    <citation type="submission" date="2018-05" db="EMBL/GenBank/DDBJ databases">
        <title>Rhodoferax soyangensis sp.nov., isolated from an oligotrophic freshwater lake.</title>
        <authorList>
            <person name="Park M."/>
        </authorList>
    </citation>
    <scope>NUCLEOTIDE SEQUENCE [LARGE SCALE GENOMIC DNA]</scope>
    <source>
        <strain evidence="3 4">IMCC26218</strain>
    </source>
</reference>
<feature type="transmembrane region" description="Helical" evidence="2">
    <location>
        <begin position="303"/>
        <end position="322"/>
    </location>
</feature>
<evidence type="ECO:0000256" key="2">
    <source>
        <dbReference type="SAM" id="Phobius"/>
    </source>
</evidence>
<dbReference type="PANTHER" id="PTHR43317">
    <property type="entry name" value="THERMOSPERMINE SYNTHASE ACAULIS5"/>
    <property type="match status" value="1"/>
</dbReference>
<organism evidence="3 4">
    <name type="scientific">Rhodoferax lacus</name>
    <dbReference type="NCBI Taxonomy" id="2184758"/>
    <lineage>
        <taxon>Bacteria</taxon>
        <taxon>Pseudomonadati</taxon>
        <taxon>Pseudomonadota</taxon>
        <taxon>Betaproteobacteria</taxon>
        <taxon>Burkholderiales</taxon>
        <taxon>Comamonadaceae</taxon>
        <taxon>Rhodoferax</taxon>
    </lineage>
</organism>
<evidence type="ECO:0000256" key="1">
    <source>
        <dbReference type="ARBA" id="ARBA00023115"/>
    </source>
</evidence>
<feature type="transmembrane region" description="Helical" evidence="2">
    <location>
        <begin position="194"/>
        <end position="215"/>
    </location>
</feature>
<feature type="transmembrane region" description="Helical" evidence="2">
    <location>
        <begin position="334"/>
        <end position="358"/>
    </location>
</feature>
<dbReference type="InterPro" id="IPR029063">
    <property type="entry name" value="SAM-dependent_MTases_sf"/>
</dbReference>